<protein>
    <submittedName>
        <fullName evidence="1">Uncharacterized protein</fullName>
    </submittedName>
</protein>
<dbReference type="EMBL" id="UIDG01000223">
    <property type="protein sequence ID" value="SUS06572.1"/>
    <property type="molecule type" value="Genomic_DNA"/>
</dbReference>
<name>A0A380TDM1_9ZZZZ</name>
<organism evidence="1">
    <name type="scientific">metagenome</name>
    <dbReference type="NCBI Taxonomy" id="256318"/>
    <lineage>
        <taxon>unclassified sequences</taxon>
        <taxon>metagenomes</taxon>
    </lineage>
</organism>
<reference evidence="1" key="1">
    <citation type="submission" date="2018-07" db="EMBL/GenBank/DDBJ databases">
        <authorList>
            <person name="Quirk P.G."/>
            <person name="Krulwich T.A."/>
        </authorList>
    </citation>
    <scope>NUCLEOTIDE SEQUENCE</scope>
</reference>
<sequence length="63" mass="6755">MIPDLRQSEVLRSLSFLTMNKSEILHRLKAEKVIALIRADSSASLLECARALSAGASIASSSP</sequence>
<gene>
    <name evidence="1" type="ORF">DF3PB_30025</name>
</gene>
<accession>A0A380TDM1</accession>
<evidence type="ECO:0000313" key="1">
    <source>
        <dbReference type="EMBL" id="SUS06572.1"/>
    </source>
</evidence>
<dbReference type="AlphaFoldDB" id="A0A380TDM1"/>
<proteinExistence type="predicted"/>